<dbReference type="PANTHER" id="PTHR11207:SF0">
    <property type="entry name" value="RIBONUCLEASE 3"/>
    <property type="match status" value="1"/>
</dbReference>
<comment type="cofactor">
    <cofactor evidence="17">
        <name>Mg(2+)</name>
        <dbReference type="ChEBI" id="CHEBI:18420"/>
    </cofactor>
</comment>
<keyword evidence="10 17" id="KW-0479">Metal-binding</keyword>
<dbReference type="SMART" id="SM00358">
    <property type="entry name" value="DSRM"/>
    <property type="match status" value="1"/>
</dbReference>
<dbReference type="PANTHER" id="PTHR11207">
    <property type="entry name" value="RIBONUCLEASE III"/>
    <property type="match status" value="1"/>
</dbReference>
<feature type="binding site" evidence="17">
    <location>
        <position position="123"/>
    </location>
    <ligand>
        <name>Mg(2+)</name>
        <dbReference type="ChEBI" id="CHEBI:18420"/>
    </ligand>
</feature>
<evidence type="ECO:0000313" key="20">
    <source>
        <dbReference type="EMBL" id="OFI48757.1"/>
    </source>
</evidence>
<dbReference type="GO" id="GO:0010468">
    <property type="term" value="P:regulation of gene expression"/>
    <property type="evidence" value="ECO:0007669"/>
    <property type="project" value="TreeGrafter"/>
</dbReference>
<dbReference type="InterPro" id="IPR036389">
    <property type="entry name" value="RNase_III_sf"/>
</dbReference>
<name>A0A1E8GKP0_9LACT</name>
<comment type="function">
    <text evidence="16">Digests double-stranded RNA. Involved in the processing of primary rRNA transcript to yield the immediate precursors to the large and small rRNAs (23S and 16S). Also processes some mRNAs, and tRNAs when they are encoded in the rRNA operon.</text>
</comment>
<evidence type="ECO:0000259" key="19">
    <source>
        <dbReference type="PROSITE" id="PS50142"/>
    </source>
</evidence>
<dbReference type="AlphaFoldDB" id="A0A1E8GKP0"/>
<dbReference type="Gene3D" id="3.30.160.20">
    <property type="match status" value="1"/>
</dbReference>
<dbReference type="GO" id="GO:0005737">
    <property type="term" value="C:cytoplasm"/>
    <property type="evidence" value="ECO:0007669"/>
    <property type="project" value="UniProtKB-SubCell"/>
</dbReference>
<dbReference type="STRING" id="1859473.BG261_07170"/>
<evidence type="ECO:0000256" key="2">
    <source>
        <dbReference type="ARBA" id="ARBA00004496"/>
    </source>
</evidence>
<dbReference type="SUPFAM" id="SSF69065">
    <property type="entry name" value="RNase III domain-like"/>
    <property type="match status" value="1"/>
</dbReference>
<keyword evidence="14 17" id="KW-0460">Magnesium</keyword>
<evidence type="ECO:0000256" key="14">
    <source>
        <dbReference type="ARBA" id="ARBA00022842"/>
    </source>
</evidence>
<accession>A0A1E8GKP0</accession>
<evidence type="ECO:0000256" key="10">
    <source>
        <dbReference type="ARBA" id="ARBA00022723"/>
    </source>
</evidence>
<dbReference type="CDD" id="cd10845">
    <property type="entry name" value="DSRM_RNAse_III_family"/>
    <property type="match status" value="1"/>
</dbReference>
<dbReference type="PROSITE" id="PS50137">
    <property type="entry name" value="DS_RBD"/>
    <property type="match status" value="1"/>
</dbReference>
<reference evidence="21" key="1">
    <citation type="submission" date="2016-09" db="EMBL/GenBank/DDBJ databases">
        <title>Draft genome sequence of a novel species of the family Streptococcaceae isolated from flowers.</title>
        <authorList>
            <person name="Chuah L.-O."/>
            <person name="Yap K.-P."/>
            <person name="Thong K.L."/>
            <person name="Liong M.T."/>
            <person name="Ahmad R."/>
            <person name="Rusul G."/>
        </authorList>
    </citation>
    <scope>NUCLEOTIDE SEQUENCE [LARGE SCALE GENOMIC DNA]</scope>
    <source>
        <strain evidence="21">DF1</strain>
    </source>
</reference>
<gene>
    <name evidence="17" type="primary">rnc</name>
    <name evidence="20" type="ORF">BG261_07170</name>
</gene>
<organism evidence="20 21">
    <name type="scientific">Floricoccus tropicus</name>
    <dbReference type="NCBI Taxonomy" id="1859473"/>
    <lineage>
        <taxon>Bacteria</taxon>
        <taxon>Bacillati</taxon>
        <taxon>Bacillota</taxon>
        <taxon>Bacilli</taxon>
        <taxon>Lactobacillales</taxon>
        <taxon>Streptococcaceae</taxon>
        <taxon>Floricoccus</taxon>
    </lineage>
</organism>
<evidence type="ECO:0000256" key="4">
    <source>
        <dbReference type="ARBA" id="ARBA00011738"/>
    </source>
</evidence>
<keyword evidence="9 17" id="KW-0540">Nuclease</keyword>
<evidence type="ECO:0000256" key="3">
    <source>
        <dbReference type="ARBA" id="ARBA00010183"/>
    </source>
</evidence>
<keyword evidence="21" id="KW-1185">Reference proteome</keyword>
<keyword evidence="13 17" id="KW-0378">Hydrolase</keyword>
<comment type="function">
    <text evidence="17">Digests double-stranded RNA. Involved in the processing of primary rRNA transcript to yield the immediate precursors to the large and small rRNAs (23S and 16S). Processes some mRNAs, and tRNAs when they are encoded in the rRNA operon. Processes pre-crRNA and tracrRNA of type II CRISPR loci if present in the organism.</text>
</comment>
<sequence length="242" mass="27221">MNELNNELTERFSVNFSDLKLLEQAFTHSSYANEQRLPKASNNERLEFLGDAVLELTISEFLFKKYPDRPEGELSKMRSNIVRTESLANFARVCNFDKYILLGHGEEKSGGRSRDTNLENLFESFLGALLLDKDFHAAEAFIYKVIIPTVQSGEFEKVVDFKTSLQEALQINGDVNISYEVVNESGPAHQRIFDVEVYLDEEKIGRGSGKSKKAAEQAAAKNALDSNDNLVVETSILQQGEN</sequence>
<keyword evidence="11 17" id="KW-0699">rRNA-binding</keyword>
<dbReference type="Pfam" id="PF14622">
    <property type="entry name" value="Ribonucleas_3_3"/>
    <property type="match status" value="1"/>
</dbReference>
<evidence type="ECO:0000256" key="6">
    <source>
        <dbReference type="ARBA" id="ARBA00022552"/>
    </source>
</evidence>
<dbReference type="NCBIfam" id="TIGR02191">
    <property type="entry name" value="RNaseIII"/>
    <property type="match status" value="1"/>
</dbReference>
<dbReference type="PROSITE" id="PS50142">
    <property type="entry name" value="RNASE_3_2"/>
    <property type="match status" value="1"/>
</dbReference>
<dbReference type="Gene3D" id="1.10.1520.10">
    <property type="entry name" value="Ribonuclease III domain"/>
    <property type="match status" value="1"/>
</dbReference>
<dbReference type="EMBL" id="MKIR01000024">
    <property type="protein sequence ID" value="OFI48757.1"/>
    <property type="molecule type" value="Genomic_DNA"/>
</dbReference>
<feature type="active site" evidence="17">
    <location>
        <position position="123"/>
    </location>
</feature>
<keyword evidence="8 17" id="KW-0819">tRNA processing</keyword>
<dbReference type="Pfam" id="PF00035">
    <property type="entry name" value="dsrm"/>
    <property type="match status" value="1"/>
</dbReference>
<dbReference type="GO" id="GO:0008033">
    <property type="term" value="P:tRNA processing"/>
    <property type="evidence" value="ECO:0007669"/>
    <property type="project" value="UniProtKB-KW"/>
</dbReference>
<evidence type="ECO:0000256" key="16">
    <source>
        <dbReference type="ARBA" id="ARBA00053741"/>
    </source>
</evidence>
<dbReference type="InterPro" id="IPR014720">
    <property type="entry name" value="dsRBD_dom"/>
</dbReference>
<dbReference type="GO" id="GO:0004525">
    <property type="term" value="F:ribonuclease III activity"/>
    <property type="evidence" value="ECO:0007669"/>
    <property type="project" value="UniProtKB-UniRule"/>
</dbReference>
<dbReference type="GO" id="GO:0003725">
    <property type="term" value="F:double-stranded RNA binding"/>
    <property type="evidence" value="ECO:0007669"/>
    <property type="project" value="TreeGrafter"/>
</dbReference>
<dbReference type="PROSITE" id="PS00517">
    <property type="entry name" value="RNASE_3_1"/>
    <property type="match status" value="1"/>
</dbReference>
<dbReference type="InterPro" id="IPR011907">
    <property type="entry name" value="RNase_III"/>
</dbReference>
<comment type="catalytic activity">
    <reaction evidence="1 17">
        <text>Endonucleolytic cleavage to 5'-phosphomonoester.</text>
        <dbReference type="EC" id="3.1.26.3"/>
    </reaction>
</comment>
<evidence type="ECO:0000256" key="15">
    <source>
        <dbReference type="ARBA" id="ARBA00022884"/>
    </source>
</evidence>
<keyword evidence="12 17" id="KW-0255">Endonuclease</keyword>
<keyword evidence="5 17" id="KW-0963">Cytoplasm</keyword>
<feature type="binding site" evidence="17">
    <location>
        <position position="47"/>
    </location>
    <ligand>
        <name>Mg(2+)</name>
        <dbReference type="ChEBI" id="CHEBI:18420"/>
    </ligand>
</feature>
<dbReference type="SUPFAM" id="SSF54768">
    <property type="entry name" value="dsRNA-binding domain-like"/>
    <property type="match status" value="1"/>
</dbReference>
<evidence type="ECO:0000256" key="13">
    <source>
        <dbReference type="ARBA" id="ARBA00022801"/>
    </source>
</evidence>
<protein>
    <recommendedName>
        <fullName evidence="17">Ribonuclease 3</fullName>
        <ecNumber evidence="17">3.1.26.3</ecNumber>
    </recommendedName>
    <alternativeName>
        <fullName evidence="17">Ribonuclease III</fullName>
        <shortName evidence="17">RNase III</shortName>
    </alternativeName>
</protein>
<dbReference type="GO" id="GO:0042802">
    <property type="term" value="F:identical protein binding"/>
    <property type="evidence" value="ECO:0007669"/>
    <property type="project" value="UniProtKB-ARBA"/>
</dbReference>
<dbReference type="GO" id="GO:0046872">
    <property type="term" value="F:metal ion binding"/>
    <property type="evidence" value="ECO:0007669"/>
    <property type="project" value="UniProtKB-KW"/>
</dbReference>
<proteinExistence type="inferred from homology"/>
<dbReference type="GO" id="GO:0006364">
    <property type="term" value="P:rRNA processing"/>
    <property type="evidence" value="ECO:0007669"/>
    <property type="project" value="UniProtKB-UniRule"/>
</dbReference>
<evidence type="ECO:0000256" key="12">
    <source>
        <dbReference type="ARBA" id="ARBA00022759"/>
    </source>
</evidence>
<dbReference type="GO" id="GO:0006397">
    <property type="term" value="P:mRNA processing"/>
    <property type="evidence" value="ECO:0007669"/>
    <property type="project" value="UniProtKB-UniRule"/>
</dbReference>
<dbReference type="CDD" id="cd00593">
    <property type="entry name" value="RIBOc"/>
    <property type="match status" value="1"/>
</dbReference>
<evidence type="ECO:0000256" key="9">
    <source>
        <dbReference type="ARBA" id="ARBA00022722"/>
    </source>
</evidence>
<evidence type="ECO:0000256" key="8">
    <source>
        <dbReference type="ARBA" id="ARBA00022694"/>
    </source>
</evidence>
<dbReference type="RefSeq" id="WP_070793138.1">
    <property type="nucleotide sequence ID" value="NZ_MKIR01000024.1"/>
</dbReference>
<comment type="subcellular location">
    <subcellularLocation>
        <location evidence="2 17">Cytoplasm</location>
    </subcellularLocation>
</comment>
<evidence type="ECO:0000256" key="1">
    <source>
        <dbReference type="ARBA" id="ARBA00000109"/>
    </source>
</evidence>
<dbReference type="EC" id="3.1.26.3" evidence="17"/>
<evidence type="ECO:0000256" key="11">
    <source>
        <dbReference type="ARBA" id="ARBA00022730"/>
    </source>
</evidence>
<dbReference type="SMART" id="SM00535">
    <property type="entry name" value="RIBOc"/>
    <property type="match status" value="1"/>
</dbReference>
<dbReference type="InterPro" id="IPR000999">
    <property type="entry name" value="RNase_III_dom"/>
</dbReference>
<evidence type="ECO:0000256" key="5">
    <source>
        <dbReference type="ARBA" id="ARBA00022490"/>
    </source>
</evidence>
<dbReference type="FunFam" id="3.30.160.20:FF:000003">
    <property type="entry name" value="Ribonuclease 3"/>
    <property type="match status" value="1"/>
</dbReference>
<dbReference type="HAMAP" id="MF_00104">
    <property type="entry name" value="RNase_III"/>
    <property type="match status" value="1"/>
</dbReference>
<feature type="binding site" evidence="17">
    <location>
        <position position="120"/>
    </location>
    <ligand>
        <name>Mg(2+)</name>
        <dbReference type="ChEBI" id="CHEBI:18420"/>
    </ligand>
</feature>
<dbReference type="Proteomes" id="UP000178622">
    <property type="component" value="Unassembled WGS sequence"/>
</dbReference>
<dbReference type="FunFam" id="1.10.1520.10:FF:000001">
    <property type="entry name" value="Ribonuclease 3"/>
    <property type="match status" value="1"/>
</dbReference>
<evidence type="ECO:0000313" key="21">
    <source>
        <dbReference type="Proteomes" id="UP000178622"/>
    </source>
</evidence>
<keyword evidence="7 17" id="KW-0507">mRNA processing</keyword>
<keyword evidence="6 17" id="KW-0698">rRNA processing</keyword>
<feature type="domain" description="DRBM" evidence="18">
    <location>
        <begin position="160"/>
        <end position="229"/>
    </location>
</feature>
<comment type="similarity">
    <text evidence="3">Belongs to the ribonuclease III family.</text>
</comment>
<evidence type="ECO:0000259" key="18">
    <source>
        <dbReference type="PROSITE" id="PS50137"/>
    </source>
</evidence>
<dbReference type="GO" id="GO:0019843">
    <property type="term" value="F:rRNA binding"/>
    <property type="evidence" value="ECO:0007669"/>
    <property type="project" value="UniProtKB-KW"/>
</dbReference>
<comment type="caution">
    <text evidence="20">The sequence shown here is derived from an EMBL/GenBank/DDBJ whole genome shotgun (WGS) entry which is preliminary data.</text>
</comment>
<feature type="domain" description="RNase III" evidence="19">
    <location>
        <begin position="5"/>
        <end position="134"/>
    </location>
</feature>
<evidence type="ECO:0000256" key="7">
    <source>
        <dbReference type="ARBA" id="ARBA00022664"/>
    </source>
</evidence>
<comment type="subunit">
    <text evidence="4 17">Homodimer.</text>
</comment>
<feature type="active site" evidence="17">
    <location>
        <position position="51"/>
    </location>
</feature>
<evidence type="ECO:0000256" key="17">
    <source>
        <dbReference type="HAMAP-Rule" id="MF_00104"/>
    </source>
</evidence>
<keyword evidence="15 17" id="KW-0694">RNA-binding</keyword>